<protein>
    <recommendedName>
        <fullName evidence="4">Secreted protein</fullName>
    </recommendedName>
</protein>
<keyword evidence="3" id="KW-1185">Reference proteome</keyword>
<dbReference type="Proteomes" id="UP001286456">
    <property type="component" value="Unassembled WGS sequence"/>
</dbReference>
<accession>A0AAE0M542</accession>
<gene>
    <name evidence="2" type="ORF">B0T19DRAFT_432983</name>
</gene>
<reference evidence="2" key="2">
    <citation type="submission" date="2023-06" db="EMBL/GenBank/DDBJ databases">
        <authorList>
            <consortium name="Lawrence Berkeley National Laboratory"/>
            <person name="Haridas S."/>
            <person name="Hensen N."/>
            <person name="Bonometti L."/>
            <person name="Westerberg I."/>
            <person name="Brannstrom I.O."/>
            <person name="Guillou S."/>
            <person name="Cros-Aarteil S."/>
            <person name="Calhoun S."/>
            <person name="Kuo A."/>
            <person name="Mondo S."/>
            <person name="Pangilinan J."/>
            <person name="Riley R."/>
            <person name="Labutti K."/>
            <person name="Andreopoulos B."/>
            <person name="Lipzen A."/>
            <person name="Chen C."/>
            <person name="Yanf M."/>
            <person name="Daum C."/>
            <person name="Ng V."/>
            <person name="Clum A."/>
            <person name="Steindorff A."/>
            <person name="Ohm R."/>
            <person name="Martin F."/>
            <person name="Silar P."/>
            <person name="Natvig D."/>
            <person name="Lalanne C."/>
            <person name="Gautier V."/>
            <person name="Ament-Velasquez S.L."/>
            <person name="Kruys A."/>
            <person name="Hutchinson M.I."/>
            <person name="Powell A.J."/>
            <person name="Barry K."/>
            <person name="Miller A.N."/>
            <person name="Grigoriev I.V."/>
            <person name="Debuchy R."/>
            <person name="Gladieux P."/>
            <person name="Thoren M.H."/>
            <person name="Johannesson H."/>
        </authorList>
    </citation>
    <scope>NUCLEOTIDE SEQUENCE</scope>
    <source>
        <strain evidence="2">SMH4131-1</strain>
    </source>
</reference>
<keyword evidence="1" id="KW-0732">Signal</keyword>
<name>A0AAE0M542_9PEZI</name>
<organism evidence="2 3">
    <name type="scientific">Cercophora scortea</name>
    <dbReference type="NCBI Taxonomy" id="314031"/>
    <lineage>
        <taxon>Eukaryota</taxon>
        <taxon>Fungi</taxon>
        <taxon>Dikarya</taxon>
        <taxon>Ascomycota</taxon>
        <taxon>Pezizomycotina</taxon>
        <taxon>Sordariomycetes</taxon>
        <taxon>Sordariomycetidae</taxon>
        <taxon>Sordariales</taxon>
        <taxon>Lasiosphaeriaceae</taxon>
        <taxon>Cercophora</taxon>
    </lineage>
</organism>
<dbReference type="EMBL" id="JAUEPO010000006">
    <property type="protein sequence ID" value="KAK3319756.1"/>
    <property type="molecule type" value="Genomic_DNA"/>
</dbReference>
<evidence type="ECO:0008006" key="4">
    <source>
        <dbReference type="Google" id="ProtNLM"/>
    </source>
</evidence>
<comment type="caution">
    <text evidence="2">The sequence shown here is derived from an EMBL/GenBank/DDBJ whole genome shotgun (WGS) entry which is preliminary data.</text>
</comment>
<sequence>MFRDLAGAFLLLRFLLHGLCVSGLTCSIPSPISSGVRVMHPQIASGGGWLPATTCIPTGRLLLNRRPPAP</sequence>
<reference evidence="2" key="1">
    <citation type="journal article" date="2023" name="Mol. Phylogenet. Evol.">
        <title>Genome-scale phylogeny and comparative genomics of the fungal order Sordariales.</title>
        <authorList>
            <person name="Hensen N."/>
            <person name="Bonometti L."/>
            <person name="Westerberg I."/>
            <person name="Brannstrom I.O."/>
            <person name="Guillou S."/>
            <person name="Cros-Aarteil S."/>
            <person name="Calhoun S."/>
            <person name="Haridas S."/>
            <person name="Kuo A."/>
            <person name="Mondo S."/>
            <person name="Pangilinan J."/>
            <person name="Riley R."/>
            <person name="LaButti K."/>
            <person name="Andreopoulos B."/>
            <person name="Lipzen A."/>
            <person name="Chen C."/>
            <person name="Yan M."/>
            <person name="Daum C."/>
            <person name="Ng V."/>
            <person name="Clum A."/>
            <person name="Steindorff A."/>
            <person name="Ohm R.A."/>
            <person name="Martin F."/>
            <person name="Silar P."/>
            <person name="Natvig D.O."/>
            <person name="Lalanne C."/>
            <person name="Gautier V."/>
            <person name="Ament-Velasquez S.L."/>
            <person name="Kruys A."/>
            <person name="Hutchinson M.I."/>
            <person name="Powell A.J."/>
            <person name="Barry K."/>
            <person name="Miller A.N."/>
            <person name="Grigoriev I.V."/>
            <person name="Debuchy R."/>
            <person name="Gladieux P."/>
            <person name="Hiltunen Thoren M."/>
            <person name="Johannesson H."/>
        </authorList>
    </citation>
    <scope>NUCLEOTIDE SEQUENCE</scope>
    <source>
        <strain evidence="2">SMH4131-1</strain>
    </source>
</reference>
<proteinExistence type="predicted"/>
<feature type="chain" id="PRO_5042157589" description="Secreted protein" evidence="1">
    <location>
        <begin position="28"/>
        <end position="70"/>
    </location>
</feature>
<feature type="signal peptide" evidence="1">
    <location>
        <begin position="1"/>
        <end position="27"/>
    </location>
</feature>
<evidence type="ECO:0000256" key="1">
    <source>
        <dbReference type="SAM" id="SignalP"/>
    </source>
</evidence>
<dbReference type="AlphaFoldDB" id="A0AAE0M542"/>
<evidence type="ECO:0000313" key="2">
    <source>
        <dbReference type="EMBL" id="KAK3319756.1"/>
    </source>
</evidence>
<evidence type="ECO:0000313" key="3">
    <source>
        <dbReference type="Proteomes" id="UP001286456"/>
    </source>
</evidence>